<dbReference type="InterPro" id="IPR036641">
    <property type="entry name" value="HPT_dom_sf"/>
</dbReference>
<dbReference type="Pfam" id="PF02518">
    <property type="entry name" value="HATPase_c"/>
    <property type="match status" value="1"/>
</dbReference>
<feature type="transmembrane region" description="Helical" evidence="19">
    <location>
        <begin position="236"/>
        <end position="254"/>
    </location>
</feature>
<dbReference type="EC" id="2.7.13.3" evidence="4"/>
<feature type="transmembrane region" description="Helical" evidence="19">
    <location>
        <begin position="359"/>
        <end position="378"/>
    </location>
</feature>
<feature type="transmembrane region" description="Helical" evidence="19">
    <location>
        <begin position="12"/>
        <end position="35"/>
    </location>
</feature>
<keyword evidence="14 19" id="KW-0472">Membrane</keyword>
<dbReference type="PANTHER" id="PTHR45339:SF1">
    <property type="entry name" value="HYBRID SIGNAL TRANSDUCTION HISTIDINE KINASE J"/>
    <property type="match status" value="1"/>
</dbReference>
<dbReference type="SMART" id="SM00388">
    <property type="entry name" value="HisKA"/>
    <property type="match status" value="1"/>
</dbReference>
<comment type="subcellular location">
    <subcellularLocation>
        <location evidence="2">Cell membrane</location>
        <topology evidence="2">Multi-pass membrane protein</topology>
    </subcellularLocation>
</comment>
<evidence type="ECO:0000256" key="18">
    <source>
        <dbReference type="SAM" id="Coils"/>
    </source>
</evidence>
<evidence type="ECO:0000256" key="12">
    <source>
        <dbReference type="ARBA" id="ARBA00022989"/>
    </source>
</evidence>
<feature type="transmembrane region" description="Helical" evidence="19">
    <location>
        <begin position="325"/>
        <end position="347"/>
    </location>
</feature>
<dbReference type="CDD" id="cd17546">
    <property type="entry name" value="REC_hyHK_CKI1_RcsC-like"/>
    <property type="match status" value="1"/>
</dbReference>
<dbReference type="Gene3D" id="1.10.287.130">
    <property type="match status" value="1"/>
</dbReference>
<dbReference type="InterPro" id="IPR001789">
    <property type="entry name" value="Sig_transdc_resp-reg_receiver"/>
</dbReference>
<evidence type="ECO:0000256" key="9">
    <source>
        <dbReference type="ARBA" id="ARBA00022741"/>
    </source>
</evidence>
<dbReference type="CDD" id="cd00082">
    <property type="entry name" value="HisKA"/>
    <property type="match status" value="1"/>
</dbReference>
<evidence type="ECO:0000256" key="1">
    <source>
        <dbReference type="ARBA" id="ARBA00000085"/>
    </source>
</evidence>
<comment type="caution">
    <text evidence="22">The sequence shown here is derived from an EMBL/GenBank/DDBJ whole genome shotgun (WGS) entry which is preliminary data.</text>
</comment>
<dbReference type="Gene3D" id="3.30.565.10">
    <property type="entry name" value="Histidine kinase-like ATPase, C-terminal domain"/>
    <property type="match status" value="1"/>
</dbReference>
<protein>
    <recommendedName>
        <fullName evidence="16">Circadian input-output histidine kinase CikA</fullName>
        <ecNumber evidence="4">2.7.13.3</ecNumber>
    </recommendedName>
    <alternativeName>
        <fullName evidence="5">Stage 0 sporulation protein A homolog</fullName>
    </alternativeName>
</protein>
<dbReference type="Gene3D" id="3.40.50.2300">
    <property type="match status" value="1"/>
</dbReference>
<dbReference type="InterPro" id="IPR004358">
    <property type="entry name" value="Sig_transdc_His_kin-like_C"/>
</dbReference>
<dbReference type="FunFam" id="3.30.565.10:FF:000010">
    <property type="entry name" value="Sensor histidine kinase RcsC"/>
    <property type="match status" value="1"/>
</dbReference>
<feature type="modified residue" description="4-aspartylphosphate" evidence="17">
    <location>
        <position position="754"/>
    </location>
</feature>
<dbReference type="InterPro" id="IPR036097">
    <property type="entry name" value="HisK_dim/P_sf"/>
</dbReference>
<evidence type="ECO:0000313" key="22">
    <source>
        <dbReference type="EMBL" id="MBE5920501.1"/>
    </source>
</evidence>
<dbReference type="GO" id="GO:0005524">
    <property type="term" value="F:ATP binding"/>
    <property type="evidence" value="ECO:0007669"/>
    <property type="project" value="UniProtKB-KW"/>
</dbReference>
<comment type="function">
    <text evidence="15">May play the central regulatory role in sporulation. It may be an element of the effector pathway responsible for the activation of sporulation genes in response to nutritional stress. Spo0A may act in concert with spo0H (a sigma factor) to control the expression of some genes that are critical to the sporulation process.</text>
</comment>
<keyword evidence="18" id="KW-0175">Coiled coil</keyword>
<dbReference type="PRINTS" id="PR00344">
    <property type="entry name" value="BCTRLSENSOR"/>
</dbReference>
<dbReference type="SUPFAM" id="SSF47226">
    <property type="entry name" value="Histidine-containing phosphotransfer domain, HPT domain"/>
    <property type="match status" value="1"/>
</dbReference>
<dbReference type="Pfam" id="PF00512">
    <property type="entry name" value="HisKA"/>
    <property type="match status" value="1"/>
</dbReference>
<accession>A0A927U8V0</accession>
<feature type="transmembrane region" description="Helical" evidence="19">
    <location>
        <begin position="266"/>
        <end position="288"/>
    </location>
</feature>
<feature type="coiled-coil region" evidence="18">
    <location>
        <begin position="416"/>
        <end position="443"/>
    </location>
</feature>
<keyword evidence="10" id="KW-0418">Kinase</keyword>
<dbReference type="InterPro" id="IPR003661">
    <property type="entry name" value="HisK_dim/P_dom"/>
</dbReference>
<dbReference type="AlphaFoldDB" id="A0A927U8V0"/>
<evidence type="ECO:0000256" key="13">
    <source>
        <dbReference type="ARBA" id="ARBA00023012"/>
    </source>
</evidence>
<evidence type="ECO:0000256" key="3">
    <source>
        <dbReference type="ARBA" id="ARBA00006402"/>
    </source>
</evidence>
<organism evidence="22 23">
    <name type="scientific">Pseudobutyrivibrio ruminis</name>
    <dbReference type="NCBI Taxonomy" id="46206"/>
    <lineage>
        <taxon>Bacteria</taxon>
        <taxon>Bacillati</taxon>
        <taxon>Bacillota</taxon>
        <taxon>Clostridia</taxon>
        <taxon>Lachnospirales</taxon>
        <taxon>Lachnospiraceae</taxon>
        <taxon>Pseudobutyrivibrio</taxon>
    </lineage>
</organism>
<evidence type="ECO:0000256" key="7">
    <source>
        <dbReference type="ARBA" id="ARBA00022553"/>
    </source>
</evidence>
<keyword evidence="13" id="KW-0902">Two-component regulatory system</keyword>
<dbReference type="SUPFAM" id="SSF55874">
    <property type="entry name" value="ATPase domain of HSP90 chaperone/DNA topoisomerase II/histidine kinase"/>
    <property type="match status" value="1"/>
</dbReference>
<keyword evidence="10" id="KW-0808">Transferase</keyword>
<dbReference type="Pfam" id="PF00072">
    <property type="entry name" value="Response_reg"/>
    <property type="match status" value="1"/>
</dbReference>
<keyword evidence="8 19" id="KW-0812">Transmembrane</keyword>
<feature type="transmembrane region" description="Helical" evidence="19">
    <location>
        <begin position="203"/>
        <end position="224"/>
    </location>
</feature>
<keyword evidence="11" id="KW-0067">ATP-binding</keyword>
<keyword evidence="7 17" id="KW-0597">Phosphoprotein</keyword>
<feature type="transmembrane region" description="Helical" evidence="19">
    <location>
        <begin position="300"/>
        <end position="319"/>
    </location>
</feature>
<feature type="coiled-coil region" evidence="18">
    <location>
        <begin position="886"/>
        <end position="913"/>
    </location>
</feature>
<evidence type="ECO:0000256" key="15">
    <source>
        <dbReference type="ARBA" id="ARBA00024867"/>
    </source>
</evidence>
<evidence type="ECO:0000313" key="23">
    <source>
        <dbReference type="Proteomes" id="UP000766246"/>
    </source>
</evidence>
<dbReference type="SUPFAM" id="SSF47384">
    <property type="entry name" value="Homodimeric domain of signal transducing histidine kinase"/>
    <property type="match status" value="1"/>
</dbReference>
<feature type="domain" description="Response regulatory" evidence="21">
    <location>
        <begin position="705"/>
        <end position="823"/>
    </location>
</feature>
<evidence type="ECO:0000256" key="14">
    <source>
        <dbReference type="ARBA" id="ARBA00023136"/>
    </source>
</evidence>
<proteinExistence type="inferred from homology"/>
<dbReference type="InterPro" id="IPR036890">
    <property type="entry name" value="HATPase_C_sf"/>
</dbReference>
<dbReference type="InterPro" id="IPR011006">
    <property type="entry name" value="CheY-like_superfamily"/>
</dbReference>
<feature type="domain" description="Histidine kinase" evidence="20">
    <location>
        <begin position="453"/>
        <end position="673"/>
    </location>
</feature>
<dbReference type="CDD" id="cd16922">
    <property type="entry name" value="HATPase_EvgS-ArcB-TorS-like"/>
    <property type="match status" value="1"/>
</dbReference>
<dbReference type="Proteomes" id="UP000766246">
    <property type="component" value="Unassembled WGS sequence"/>
</dbReference>
<keyword evidence="6" id="KW-1003">Cell membrane</keyword>
<evidence type="ECO:0000256" key="6">
    <source>
        <dbReference type="ARBA" id="ARBA00022475"/>
    </source>
</evidence>
<dbReference type="EMBL" id="SVER01000035">
    <property type="protein sequence ID" value="MBE5920501.1"/>
    <property type="molecule type" value="Genomic_DNA"/>
</dbReference>
<evidence type="ECO:0000256" key="4">
    <source>
        <dbReference type="ARBA" id="ARBA00012438"/>
    </source>
</evidence>
<dbReference type="GO" id="GO:0005886">
    <property type="term" value="C:plasma membrane"/>
    <property type="evidence" value="ECO:0007669"/>
    <property type="project" value="UniProtKB-SubCell"/>
</dbReference>
<evidence type="ECO:0000256" key="2">
    <source>
        <dbReference type="ARBA" id="ARBA00004651"/>
    </source>
</evidence>
<evidence type="ECO:0000259" key="21">
    <source>
        <dbReference type="PROSITE" id="PS50110"/>
    </source>
</evidence>
<comment type="similarity">
    <text evidence="3">In the N-terminal section; belongs to the phytochrome family.</text>
</comment>
<evidence type="ECO:0000256" key="11">
    <source>
        <dbReference type="ARBA" id="ARBA00022840"/>
    </source>
</evidence>
<dbReference type="SMART" id="SM00387">
    <property type="entry name" value="HATPase_c"/>
    <property type="match status" value="1"/>
</dbReference>
<dbReference type="InterPro" id="IPR003594">
    <property type="entry name" value="HATPase_dom"/>
</dbReference>
<dbReference type="PROSITE" id="PS50110">
    <property type="entry name" value="RESPONSE_REGULATORY"/>
    <property type="match status" value="1"/>
</dbReference>
<dbReference type="GO" id="GO:0000155">
    <property type="term" value="F:phosphorelay sensor kinase activity"/>
    <property type="evidence" value="ECO:0007669"/>
    <property type="project" value="InterPro"/>
</dbReference>
<sequence>MTRNKYMVKKIRIALIGVICIVMGVLMTVSVVPLFDAEEASVAVGEIYDLSEGWTVEYENGVQATDVKLPYSFDSKLGDKVILRHDMLENYASLALNFYADNSALRMFIADKPTYEAGLSADGINRKQFKASEQEKGMDAFEDDNAEKTAVDLVTVDLPSNLVDGDELRIVLYEVDTKAGINIHAPSISKRDVAVINILRESMIPISCALLILMLCVVDIFLDVTRYISKERMRGLVIVAIMGLDAVAFIILQTDLCKLFMANMYFFNKIAVMTIVAMPLLLALFYYIGFHIHFPRFTTFNVWTTIIITFVILLLEASASEAALLLVEPITVCLYLFQLISIAAMLLKWKNMSRGYKLIIYDLISLTFFGTAVVLAMIGSIDDHSLVRRYLIDGAITLSFLFITYQHINIVSNNFKQRVEENAHKLEKQVKIAEEAKAEAIAASEAKGNFLANMSHEIRTPINAVLGMDEMILRESREKSIREYAMDIHTAGQSLLSIINDILDMSKIESGKMEIIPVEYDLSSLINDLANLISFRAKAKNLIFEVDVDSNLPAKVYGDDVRIKQVVTNILTNAVKYTESGNVWLRVSGRTDGTDEIIHFEVEDTGIGIKEEDMSKLFEAFQRIEEGRNRNIEGTGLGMSITLQLLSMMDTKLEVDSVYNQGSKFYFDIRQKIVDATPLGDFKNRIKDLESQYKYTRAFIAPDAKLLVVDDNVMNRKVFSALLKPTQIKVVEAESGPEAIELAAKEYFDIIFMDHMMPGMDGIEAFHRIKELIDSPCKDTPIIILTANAVAGAKEAYLEEGFDGFLSKPIVSDKLEEMIRTHLDEGLMQEAPEDIAGSEVDNAKAELENLPAVDGVDWEIAWLHLSSMELIESAFSEFYKIIKIHASKLQEYYDNLETELDNYRIQVHGMKSSAASIGIIPLAGMAKILEFAAKDEKIDIINGMHDIFITEWLSYYDKLKVVFGLGDALAEPKEQVDTGAMQALLSTIKAAMEDMDIDTADESVNKLSGLVIPDAMADLLETLKGQVADLDSDGADETINAMMELLN</sequence>
<dbReference type="SUPFAM" id="SSF52172">
    <property type="entry name" value="CheY-like"/>
    <property type="match status" value="1"/>
</dbReference>
<evidence type="ECO:0000259" key="20">
    <source>
        <dbReference type="PROSITE" id="PS50109"/>
    </source>
</evidence>
<keyword evidence="12 19" id="KW-1133">Transmembrane helix</keyword>
<dbReference type="Gene3D" id="1.20.120.160">
    <property type="entry name" value="HPT domain"/>
    <property type="match status" value="1"/>
</dbReference>
<evidence type="ECO:0000256" key="17">
    <source>
        <dbReference type="PROSITE-ProRule" id="PRU00169"/>
    </source>
</evidence>
<comment type="catalytic activity">
    <reaction evidence="1">
        <text>ATP + protein L-histidine = ADP + protein N-phospho-L-histidine.</text>
        <dbReference type="EC" id="2.7.13.3"/>
    </reaction>
</comment>
<evidence type="ECO:0000256" key="5">
    <source>
        <dbReference type="ARBA" id="ARBA00018672"/>
    </source>
</evidence>
<evidence type="ECO:0000256" key="16">
    <source>
        <dbReference type="ARBA" id="ARBA00074306"/>
    </source>
</evidence>
<evidence type="ECO:0000256" key="10">
    <source>
        <dbReference type="ARBA" id="ARBA00022777"/>
    </source>
</evidence>
<keyword evidence="9" id="KW-0547">Nucleotide-binding</keyword>
<gene>
    <name evidence="22" type="ORF">E7272_11765</name>
</gene>
<evidence type="ECO:0000256" key="19">
    <source>
        <dbReference type="SAM" id="Phobius"/>
    </source>
</evidence>
<dbReference type="SMART" id="SM00448">
    <property type="entry name" value="REC"/>
    <property type="match status" value="1"/>
</dbReference>
<name>A0A927U8V0_9FIRM</name>
<dbReference type="InterPro" id="IPR005467">
    <property type="entry name" value="His_kinase_dom"/>
</dbReference>
<dbReference type="PANTHER" id="PTHR45339">
    <property type="entry name" value="HYBRID SIGNAL TRANSDUCTION HISTIDINE KINASE J"/>
    <property type="match status" value="1"/>
</dbReference>
<evidence type="ECO:0000256" key="8">
    <source>
        <dbReference type="ARBA" id="ARBA00022692"/>
    </source>
</evidence>
<reference evidence="22" key="1">
    <citation type="submission" date="2019-04" db="EMBL/GenBank/DDBJ databases">
        <title>Evolution of Biomass-Degrading Anaerobic Consortia Revealed by Metagenomics.</title>
        <authorList>
            <person name="Peng X."/>
        </authorList>
    </citation>
    <scope>NUCLEOTIDE SEQUENCE</scope>
    <source>
        <strain evidence="22">SIG311</strain>
    </source>
</reference>
<dbReference type="PROSITE" id="PS50109">
    <property type="entry name" value="HIS_KIN"/>
    <property type="match status" value="1"/>
</dbReference>